<dbReference type="Pfam" id="PF01507">
    <property type="entry name" value="PAPS_reduct"/>
    <property type="match status" value="1"/>
</dbReference>
<dbReference type="Proteomes" id="UP000291838">
    <property type="component" value="Unassembled WGS sequence"/>
</dbReference>
<accession>A0A4Q2RTC2</accession>
<dbReference type="GO" id="GO:0005524">
    <property type="term" value="F:ATP binding"/>
    <property type="evidence" value="ECO:0007669"/>
    <property type="project" value="UniProtKB-KW"/>
</dbReference>
<dbReference type="InterPro" id="IPR014729">
    <property type="entry name" value="Rossmann-like_a/b/a_fold"/>
</dbReference>
<dbReference type="EMBL" id="SDWS01000002">
    <property type="protein sequence ID" value="RYB92320.1"/>
    <property type="molecule type" value="Genomic_DNA"/>
</dbReference>
<evidence type="ECO:0000259" key="10">
    <source>
        <dbReference type="Pfam" id="PF01507"/>
    </source>
</evidence>
<protein>
    <recommendedName>
        <fullName evidence="3">Sulfate adenylyltransferase subunit 2</fullName>
        <ecNumber evidence="2">2.7.7.4</ecNumber>
    </recommendedName>
    <alternativeName>
        <fullName evidence="8">ATP-sulfurylase small subunit</fullName>
    </alternativeName>
    <alternativeName>
        <fullName evidence="9">Sulfate adenylate transferase</fullName>
    </alternativeName>
</protein>
<evidence type="ECO:0000256" key="6">
    <source>
        <dbReference type="ARBA" id="ARBA00022741"/>
    </source>
</evidence>
<dbReference type="GO" id="GO:0000103">
    <property type="term" value="P:sulfate assimilation"/>
    <property type="evidence" value="ECO:0007669"/>
    <property type="project" value="InterPro"/>
</dbReference>
<dbReference type="PIRSF" id="PIRSF002936">
    <property type="entry name" value="CysDAde_trans"/>
    <property type="match status" value="1"/>
</dbReference>
<keyword evidence="5 11" id="KW-0548">Nucleotidyltransferase</keyword>
<evidence type="ECO:0000313" key="12">
    <source>
        <dbReference type="Proteomes" id="UP000291838"/>
    </source>
</evidence>
<dbReference type="PANTHER" id="PTHR43196:SF1">
    <property type="entry name" value="SULFATE ADENYLYLTRANSFERASE SUBUNIT 2"/>
    <property type="match status" value="1"/>
</dbReference>
<comment type="caution">
    <text evidence="11">The sequence shown here is derived from an EMBL/GenBank/DDBJ whole genome shotgun (WGS) entry which is preliminary data.</text>
</comment>
<evidence type="ECO:0000313" key="11">
    <source>
        <dbReference type="EMBL" id="RYB92320.1"/>
    </source>
</evidence>
<organism evidence="11 12">
    <name type="scientific">Nocardioides glacieisoli</name>
    <dbReference type="NCBI Taxonomy" id="1168730"/>
    <lineage>
        <taxon>Bacteria</taxon>
        <taxon>Bacillati</taxon>
        <taxon>Actinomycetota</taxon>
        <taxon>Actinomycetes</taxon>
        <taxon>Propionibacteriales</taxon>
        <taxon>Nocardioidaceae</taxon>
        <taxon>Nocardioides</taxon>
    </lineage>
</organism>
<reference evidence="11 12" key="1">
    <citation type="submission" date="2019-01" db="EMBL/GenBank/DDBJ databases">
        <title>Novel species of Nocardioides.</title>
        <authorList>
            <person name="Liu Q."/>
            <person name="Xin Y.-H."/>
        </authorList>
    </citation>
    <scope>NUCLEOTIDE SEQUENCE [LARGE SCALE GENOMIC DNA]</scope>
    <source>
        <strain evidence="11 12">HLT3-15</strain>
    </source>
</reference>
<dbReference type="RefSeq" id="WP_129473925.1">
    <property type="nucleotide sequence ID" value="NZ_SDWS01000002.1"/>
</dbReference>
<evidence type="ECO:0000256" key="8">
    <source>
        <dbReference type="ARBA" id="ARBA00030256"/>
    </source>
</evidence>
<dbReference type="InterPro" id="IPR050128">
    <property type="entry name" value="Sulfate_adenylyltrnsfr_sub2"/>
</dbReference>
<dbReference type="InterPro" id="IPR011784">
    <property type="entry name" value="SO4_adenylTrfase_ssu"/>
</dbReference>
<comment type="similarity">
    <text evidence="1">Belongs to the PAPS reductase family. CysD subfamily.</text>
</comment>
<dbReference type="EC" id="2.7.7.4" evidence="2"/>
<name>A0A4Q2RTC2_9ACTN</name>
<dbReference type="OrthoDB" id="9772604at2"/>
<keyword evidence="12" id="KW-1185">Reference proteome</keyword>
<feature type="domain" description="Phosphoadenosine phosphosulphate reductase" evidence="10">
    <location>
        <begin position="34"/>
        <end position="257"/>
    </location>
</feature>
<dbReference type="AlphaFoldDB" id="A0A4Q2RTC2"/>
<sequence>MTNTHVDYQLSQLDQLEAESIHIFREVAAEFEKPVLMFSGGKDSIVMLRLAEKAFFPAKLPFPLLQVDTGLDFDEVLTTRDSWVERLGARMIIATIDEAIAAGHVVDDGKTSRNRMQIGTLLGSIEENGFTAAFGGGRRDEEKARAKERVYSHRDDFGQWDPKMQRPELWSLYNGRIHAGEHMRIFPLSNWTELDIWSYIHREQIEIPSIYFAHQREVIERDGMLLSVGPEIQPKSGETPVTKTVRFRTVGDRTQTGCVESEASDTASIIEEIAVARVTERGATRGDDRFSEAAMEDRKKEGYF</sequence>
<dbReference type="InterPro" id="IPR002500">
    <property type="entry name" value="PAPS_reduct_dom"/>
</dbReference>
<evidence type="ECO:0000256" key="5">
    <source>
        <dbReference type="ARBA" id="ARBA00022695"/>
    </source>
</evidence>
<evidence type="ECO:0000256" key="2">
    <source>
        <dbReference type="ARBA" id="ARBA00012391"/>
    </source>
</evidence>
<dbReference type="NCBIfam" id="NF009214">
    <property type="entry name" value="PRK12563.1"/>
    <property type="match status" value="1"/>
</dbReference>
<evidence type="ECO:0000256" key="1">
    <source>
        <dbReference type="ARBA" id="ARBA00008885"/>
    </source>
</evidence>
<dbReference type="NCBIfam" id="NF003587">
    <property type="entry name" value="PRK05253.1"/>
    <property type="match status" value="1"/>
</dbReference>
<keyword evidence="6" id="KW-0547">Nucleotide-binding</keyword>
<dbReference type="PANTHER" id="PTHR43196">
    <property type="entry name" value="SULFATE ADENYLYLTRANSFERASE SUBUNIT 2"/>
    <property type="match status" value="1"/>
</dbReference>
<proteinExistence type="inferred from homology"/>
<keyword evidence="7" id="KW-0067">ATP-binding</keyword>
<dbReference type="SUPFAM" id="SSF52402">
    <property type="entry name" value="Adenine nucleotide alpha hydrolases-like"/>
    <property type="match status" value="1"/>
</dbReference>
<dbReference type="NCBIfam" id="TIGR02039">
    <property type="entry name" value="CysD"/>
    <property type="match status" value="1"/>
</dbReference>
<keyword evidence="4 11" id="KW-0808">Transferase</keyword>
<evidence type="ECO:0000256" key="9">
    <source>
        <dbReference type="ARBA" id="ARBA00031812"/>
    </source>
</evidence>
<evidence type="ECO:0000256" key="7">
    <source>
        <dbReference type="ARBA" id="ARBA00022840"/>
    </source>
</evidence>
<evidence type="ECO:0000256" key="4">
    <source>
        <dbReference type="ARBA" id="ARBA00022679"/>
    </source>
</evidence>
<dbReference type="Gene3D" id="3.40.50.620">
    <property type="entry name" value="HUPs"/>
    <property type="match status" value="1"/>
</dbReference>
<evidence type="ECO:0000256" key="3">
    <source>
        <dbReference type="ARBA" id="ARBA00022004"/>
    </source>
</evidence>
<dbReference type="GO" id="GO:0004781">
    <property type="term" value="F:sulfate adenylyltransferase (ATP) activity"/>
    <property type="evidence" value="ECO:0007669"/>
    <property type="project" value="UniProtKB-EC"/>
</dbReference>
<gene>
    <name evidence="11" type="primary">cysD</name>
    <name evidence="11" type="ORF">EUA06_05005</name>
</gene>